<dbReference type="InterPro" id="IPR020846">
    <property type="entry name" value="MFS_dom"/>
</dbReference>
<dbReference type="STRING" id="74557.A0A1V9Y447"/>
<dbReference type="Gene3D" id="1.20.1250.20">
    <property type="entry name" value="MFS general substrate transporter like domains"/>
    <property type="match status" value="1"/>
</dbReference>
<gene>
    <name evidence="8" type="ORF">THRCLA_12039</name>
</gene>
<dbReference type="PROSITE" id="PS00217">
    <property type="entry name" value="SUGAR_TRANSPORT_2"/>
    <property type="match status" value="1"/>
</dbReference>
<comment type="subcellular location">
    <subcellularLocation>
        <location evidence="1">Membrane</location>
        <topology evidence="1">Multi-pass membrane protein</topology>
    </subcellularLocation>
</comment>
<keyword evidence="2" id="KW-0813">Transport</keyword>
<dbReference type="Pfam" id="PF00083">
    <property type="entry name" value="Sugar_tr"/>
    <property type="match status" value="1"/>
</dbReference>
<dbReference type="PANTHER" id="PTHR23503:SF8">
    <property type="entry name" value="FACILITATED GLUCOSE TRANSPORTER PROTEIN 1"/>
    <property type="match status" value="1"/>
</dbReference>
<feature type="transmembrane region" description="Helical" evidence="6">
    <location>
        <begin position="236"/>
        <end position="254"/>
    </location>
</feature>
<dbReference type="Proteomes" id="UP000243217">
    <property type="component" value="Unassembled WGS sequence"/>
</dbReference>
<evidence type="ECO:0000256" key="5">
    <source>
        <dbReference type="ARBA" id="ARBA00023136"/>
    </source>
</evidence>
<dbReference type="OrthoDB" id="4540492at2759"/>
<dbReference type="EMBL" id="JNBS01005250">
    <property type="protein sequence ID" value="OQR80477.1"/>
    <property type="molecule type" value="Genomic_DNA"/>
</dbReference>
<dbReference type="AlphaFoldDB" id="A0A1V9Y447"/>
<feature type="transmembrane region" description="Helical" evidence="6">
    <location>
        <begin position="151"/>
        <end position="168"/>
    </location>
</feature>
<dbReference type="InterPro" id="IPR045263">
    <property type="entry name" value="GLUT"/>
</dbReference>
<dbReference type="InterPro" id="IPR005829">
    <property type="entry name" value="Sugar_transporter_CS"/>
</dbReference>
<feature type="transmembrane region" description="Helical" evidence="6">
    <location>
        <begin position="208"/>
        <end position="230"/>
    </location>
</feature>
<organism evidence="8 9">
    <name type="scientific">Thraustotheca clavata</name>
    <dbReference type="NCBI Taxonomy" id="74557"/>
    <lineage>
        <taxon>Eukaryota</taxon>
        <taxon>Sar</taxon>
        <taxon>Stramenopiles</taxon>
        <taxon>Oomycota</taxon>
        <taxon>Saprolegniomycetes</taxon>
        <taxon>Saprolegniales</taxon>
        <taxon>Achlyaceae</taxon>
        <taxon>Thraustotheca</taxon>
    </lineage>
</organism>
<feature type="transmembrane region" description="Helical" evidence="6">
    <location>
        <begin position="174"/>
        <end position="196"/>
    </location>
</feature>
<keyword evidence="9" id="KW-1185">Reference proteome</keyword>
<dbReference type="PROSITE" id="PS50850">
    <property type="entry name" value="MFS"/>
    <property type="match status" value="1"/>
</dbReference>
<evidence type="ECO:0000313" key="9">
    <source>
        <dbReference type="Proteomes" id="UP000243217"/>
    </source>
</evidence>
<dbReference type="PANTHER" id="PTHR23503">
    <property type="entry name" value="SOLUTE CARRIER FAMILY 2"/>
    <property type="match status" value="1"/>
</dbReference>
<name>A0A1V9Y447_9STRA</name>
<evidence type="ECO:0000256" key="2">
    <source>
        <dbReference type="ARBA" id="ARBA00022448"/>
    </source>
</evidence>
<comment type="caution">
    <text evidence="8">The sequence shown here is derived from an EMBL/GenBank/DDBJ whole genome shotgun (WGS) entry which is preliminary data.</text>
</comment>
<dbReference type="InterPro" id="IPR036259">
    <property type="entry name" value="MFS_trans_sf"/>
</dbReference>
<feature type="transmembrane region" description="Helical" evidence="6">
    <location>
        <begin position="120"/>
        <end position="139"/>
    </location>
</feature>
<feature type="domain" description="Major facilitator superfamily (MFS) profile" evidence="7">
    <location>
        <begin position="72"/>
        <end position="270"/>
    </location>
</feature>
<dbReference type="GO" id="GO:0015149">
    <property type="term" value="F:hexose transmembrane transporter activity"/>
    <property type="evidence" value="ECO:0007669"/>
    <property type="project" value="TreeGrafter"/>
</dbReference>
<reference evidence="8 9" key="1">
    <citation type="journal article" date="2014" name="Genome Biol. Evol.">
        <title>The secreted proteins of Achlya hypogyna and Thraustotheca clavata identify the ancestral oomycete secretome and reveal gene acquisitions by horizontal gene transfer.</title>
        <authorList>
            <person name="Misner I."/>
            <person name="Blouin N."/>
            <person name="Leonard G."/>
            <person name="Richards T.A."/>
            <person name="Lane C.E."/>
        </authorList>
    </citation>
    <scope>NUCLEOTIDE SEQUENCE [LARGE SCALE GENOMIC DNA]</scope>
    <source>
        <strain evidence="8 9">ATCC 34112</strain>
    </source>
</reference>
<keyword evidence="3 6" id="KW-0812">Transmembrane</keyword>
<evidence type="ECO:0000256" key="6">
    <source>
        <dbReference type="SAM" id="Phobius"/>
    </source>
</evidence>
<feature type="transmembrane region" description="Helical" evidence="6">
    <location>
        <begin position="68"/>
        <end position="86"/>
    </location>
</feature>
<evidence type="ECO:0000256" key="4">
    <source>
        <dbReference type="ARBA" id="ARBA00022989"/>
    </source>
</evidence>
<evidence type="ECO:0000313" key="8">
    <source>
        <dbReference type="EMBL" id="OQR80477.1"/>
    </source>
</evidence>
<protein>
    <submittedName>
        <fullName evidence="8">Major Facilitator Superfamily (MFS)</fullName>
    </submittedName>
</protein>
<feature type="non-terminal residue" evidence="8">
    <location>
        <position position="270"/>
    </location>
</feature>
<accession>A0A1V9Y447</accession>
<dbReference type="GO" id="GO:0016020">
    <property type="term" value="C:membrane"/>
    <property type="evidence" value="ECO:0007669"/>
    <property type="project" value="UniProtKB-SubCell"/>
</dbReference>
<dbReference type="SUPFAM" id="SSF103473">
    <property type="entry name" value="MFS general substrate transporter"/>
    <property type="match status" value="1"/>
</dbReference>
<keyword evidence="5 6" id="KW-0472">Membrane</keyword>
<dbReference type="InterPro" id="IPR005828">
    <property type="entry name" value="MFS_sugar_transport-like"/>
</dbReference>
<sequence length="270" mass="29601">MIVSSPLSLTPKDSYVEIQTTPKVNDYSVLQSPSFRLLRRSESRSGRLSRLEAMIHEEHAKALIPMPILYVTIAVALLGSFQYGWLLSETNYRPFNVGCDKDSIPDKECIIFPHHTDTEWTMGVTAWIVGGIIGACFSGIPADKFGRQKSLLFNAIIMIIGGAIQASATEIYQFAVGRIFSGLTSGAAINIANVLISEISPTQMRGMFATGLQVGVAFGSLAVTTCHYFVGYTYGWRLLFGFPCVLGVAQIFLLPFTTKSPVWLVCNNQN</sequence>
<evidence type="ECO:0000259" key="7">
    <source>
        <dbReference type="PROSITE" id="PS50850"/>
    </source>
</evidence>
<proteinExistence type="predicted"/>
<evidence type="ECO:0000256" key="3">
    <source>
        <dbReference type="ARBA" id="ARBA00022692"/>
    </source>
</evidence>
<evidence type="ECO:0000256" key="1">
    <source>
        <dbReference type="ARBA" id="ARBA00004141"/>
    </source>
</evidence>
<keyword evidence="4 6" id="KW-1133">Transmembrane helix</keyword>